<evidence type="ECO:0000313" key="7">
    <source>
        <dbReference type="EMBL" id="KAK4535871.1"/>
    </source>
</evidence>
<gene>
    <name evidence="7" type="ORF">CDCA_CDCA06G1896</name>
</gene>
<dbReference type="AlphaFoldDB" id="A0AAV9IUY7"/>
<dbReference type="GO" id="GO:0019646">
    <property type="term" value="P:aerobic electron transport chain"/>
    <property type="evidence" value="ECO:0007669"/>
    <property type="project" value="TreeGrafter"/>
</dbReference>
<dbReference type="Pfam" id="PF07992">
    <property type="entry name" value="Pyr_redox_2"/>
    <property type="match status" value="1"/>
</dbReference>
<keyword evidence="8" id="KW-1185">Reference proteome</keyword>
<dbReference type="PANTHER" id="PTHR42913">
    <property type="entry name" value="APOPTOSIS-INDUCING FACTOR 1"/>
    <property type="match status" value="1"/>
</dbReference>
<keyword evidence="3" id="KW-0274">FAD</keyword>
<dbReference type="InterPro" id="IPR036188">
    <property type="entry name" value="FAD/NAD-bd_sf"/>
</dbReference>
<evidence type="ECO:0000256" key="4">
    <source>
        <dbReference type="ARBA" id="ARBA00023002"/>
    </source>
</evidence>
<dbReference type="Proteomes" id="UP001301350">
    <property type="component" value="Unassembled WGS sequence"/>
</dbReference>
<organism evidence="7 8">
    <name type="scientific">Cyanidium caldarium</name>
    <name type="common">Red alga</name>
    <dbReference type="NCBI Taxonomy" id="2771"/>
    <lineage>
        <taxon>Eukaryota</taxon>
        <taxon>Rhodophyta</taxon>
        <taxon>Bangiophyceae</taxon>
        <taxon>Cyanidiales</taxon>
        <taxon>Cyanidiaceae</taxon>
        <taxon>Cyanidium</taxon>
    </lineage>
</organism>
<feature type="region of interest" description="Disordered" evidence="5">
    <location>
        <begin position="433"/>
        <end position="472"/>
    </location>
</feature>
<feature type="compositionally biased region" description="Basic and acidic residues" evidence="5">
    <location>
        <begin position="438"/>
        <end position="454"/>
    </location>
</feature>
<evidence type="ECO:0000256" key="1">
    <source>
        <dbReference type="ARBA" id="ARBA00001974"/>
    </source>
</evidence>
<accession>A0AAV9IUY7</accession>
<evidence type="ECO:0000256" key="2">
    <source>
        <dbReference type="ARBA" id="ARBA00022630"/>
    </source>
</evidence>
<dbReference type="PANTHER" id="PTHR42913:SF9">
    <property type="entry name" value="SLR1591 PROTEIN"/>
    <property type="match status" value="1"/>
</dbReference>
<dbReference type="InterPro" id="IPR023753">
    <property type="entry name" value="FAD/NAD-binding_dom"/>
</dbReference>
<keyword evidence="4" id="KW-0560">Oxidoreductase</keyword>
<proteinExistence type="predicted"/>
<evidence type="ECO:0000256" key="3">
    <source>
        <dbReference type="ARBA" id="ARBA00022827"/>
    </source>
</evidence>
<evidence type="ECO:0000313" key="8">
    <source>
        <dbReference type="Proteomes" id="UP001301350"/>
    </source>
</evidence>
<keyword evidence="2" id="KW-0285">Flavoprotein</keyword>
<feature type="domain" description="FAD/NAD(P)-binding" evidence="6">
    <location>
        <begin position="110"/>
        <end position="350"/>
    </location>
</feature>
<dbReference type="EMBL" id="JANCYW010000006">
    <property type="protein sequence ID" value="KAK4535871.1"/>
    <property type="molecule type" value="Genomic_DNA"/>
</dbReference>
<comment type="caution">
    <text evidence="7">The sequence shown here is derived from an EMBL/GenBank/DDBJ whole genome shotgun (WGS) entry which is preliminary data.</text>
</comment>
<dbReference type="InterPro" id="IPR051169">
    <property type="entry name" value="NADH-Q_oxidoreductase"/>
</dbReference>
<reference evidence="7 8" key="1">
    <citation type="submission" date="2022-07" db="EMBL/GenBank/DDBJ databases">
        <title>Genome-wide signatures of adaptation to extreme environments.</title>
        <authorList>
            <person name="Cho C.H."/>
            <person name="Yoon H.S."/>
        </authorList>
    </citation>
    <scope>NUCLEOTIDE SEQUENCE [LARGE SCALE GENOMIC DNA]</scope>
    <source>
        <strain evidence="7 8">DBV 063 E5</strain>
    </source>
</reference>
<dbReference type="Gene3D" id="3.50.50.100">
    <property type="match status" value="1"/>
</dbReference>
<dbReference type="SUPFAM" id="SSF51905">
    <property type="entry name" value="FAD/NAD(P)-binding domain"/>
    <property type="match status" value="2"/>
</dbReference>
<evidence type="ECO:0000256" key="5">
    <source>
        <dbReference type="SAM" id="MobiDB-lite"/>
    </source>
</evidence>
<dbReference type="GO" id="GO:0003955">
    <property type="term" value="F:NAD(P)H dehydrogenase (quinone) activity"/>
    <property type="evidence" value="ECO:0007669"/>
    <property type="project" value="TreeGrafter"/>
</dbReference>
<sequence length="540" mass="59179">MLLSVPVVARLVLVGGGHTHCKLIREWPVPSGDDEVRVLVSESARAVYSGMVPGVLSGQYRLPEAQIALDKLARRRGWLFLQAEVTGISVRERVVRARLRRAGAPAVCVRLHYEVLSVNVGSATRLPGGVQLRPGCVVGARPIGALAQAARGWERRLQAASASSSFRLVVLGAGAAGVELALALQRRLTRVVRDGDDRVQVTLVAAWRSTLSEATWQRVRHELQRARVQLIDTTRQRVQCSVEEYDAADSITPSLPIGDLVIREETAETATAPAALHRIPFDALLFTTGAAAPSWLSDATDLATSPQGFIRVRSTLQSVTADEVFAAGDCAEWDGERGPLPKSGVYAVRQAAVLRRNLRRMLRAAVSPTSTATPARTPWTKSPPLEVFRPQRRYLSLINLSNGSALGSWGPVTVQGSVLWRWKDWLDRGWMRPFPRPDATEEDAKRNPDGDTDRSVASGRENGNVDAGGGMADAFTPEEAAALLWLGQRQPERDLTTPAADWMTQLKARLRIDDAFRNAVWQLCAQRRHPVTVLESLRRE</sequence>
<name>A0AAV9IUY7_CYACA</name>
<protein>
    <recommendedName>
        <fullName evidence="6">FAD/NAD(P)-binding domain-containing protein</fullName>
    </recommendedName>
</protein>
<comment type="cofactor">
    <cofactor evidence="1">
        <name>FAD</name>
        <dbReference type="ChEBI" id="CHEBI:57692"/>
    </cofactor>
</comment>
<evidence type="ECO:0000259" key="6">
    <source>
        <dbReference type="Pfam" id="PF07992"/>
    </source>
</evidence>